<keyword evidence="3" id="KW-0812">Transmembrane</keyword>
<dbReference type="SUPFAM" id="SSF63817">
    <property type="entry name" value="Sortase"/>
    <property type="match status" value="1"/>
</dbReference>
<keyword evidence="1" id="KW-0378">Hydrolase</keyword>
<evidence type="ECO:0000256" key="3">
    <source>
        <dbReference type="SAM" id="Phobius"/>
    </source>
</evidence>
<evidence type="ECO:0000256" key="2">
    <source>
        <dbReference type="PIRSR" id="PIRSR605754-1"/>
    </source>
</evidence>
<keyword evidence="5" id="KW-1185">Reference proteome</keyword>
<feature type="active site" description="Proton donor/acceptor" evidence="2">
    <location>
        <position position="151"/>
    </location>
</feature>
<dbReference type="AlphaFoldDB" id="A0A7M1T130"/>
<organism evidence="4 5">
    <name type="scientific">Ruania alkalisoli</name>
    <dbReference type="NCBI Taxonomy" id="2779775"/>
    <lineage>
        <taxon>Bacteria</taxon>
        <taxon>Bacillati</taxon>
        <taxon>Actinomycetota</taxon>
        <taxon>Actinomycetes</taxon>
        <taxon>Micrococcales</taxon>
        <taxon>Ruaniaceae</taxon>
        <taxon>Ruania</taxon>
    </lineage>
</organism>
<dbReference type="InterPro" id="IPR023365">
    <property type="entry name" value="Sortase_dom-sf"/>
</dbReference>
<dbReference type="NCBIfam" id="NF033745">
    <property type="entry name" value="class_C_sortase"/>
    <property type="match status" value="1"/>
</dbReference>
<sequence length="285" mass="30048">MRPLSVVVALVCVLGVALLLVPTAANWFATSDHAERIVALNEDVEVIGPQQQTAQLGAARVYNDSLTGGVATVGAGQNVPFADRGNGAEYEQILAAADGGTMARLVIPSIGVDLPIYHGTSDEVLLRGVGHLEGTSLPVGGPSTHAVLTAHRGLASAELFTHLDQVEVGETFTIQIYGEVLTYQVIERQVVEPDETQTLYPRQGEDLVTLVTCTPLGINSHRILVTAERVLPTPLDSLEIASQPPAPAPFPWWALALAGTVLAAGAYVYLTGRPRPSERSRPGAA</sequence>
<evidence type="ECO:0000313" key="5">
    <source>
        <dbReference type="Proteomes" id="UP000593758"/>
    </source>
</evidence>
<feature type="active site" description="Acyl-thioester intermediate" evidence="2">
    <location>
        <position position="213"/>
    </location>
</feature>
<accession>A0A7M1T130</accession>
<dbReference type="InterPro" id="IPR042002">
    <property type="entry name" value="Sortase_C"/>
</dbReference>
<reference evidence="4 5" key="1">
    <citation type="submission" date="2020-10" db="EMBL/GenBank/DDBJ databases">
        <title>Haloactinobacterium sp. RN3S43, a bacterium isolated from saline soil.</title>
        <authorList>
            <person name="Sun J.-Q."/>
        </authorList>
    </citation>
    <scope>NUCLEOTIDE SEQUENCE [LARGE SCALE GENOMIC DNA]</scope>
    <source>
        <strain evidence="4 5">RN3S43</strain>
    </source>
</reference>
<proteinExistence type="predicted"/>
<dbReference type="InterPro" id="IPR005754">
    <property type="entry name" value="Sortase"/>
</dbReference>
<dbReference type="Gene3D" id="2.40.260.10">
    <property type="entry name" value="Sortase"/>
    <property type="match status" value="1"/>
</dbReference>
<keyword evidence="3" id="KW-0472">Membrane</keyword>
<keyword evidence="3" id="KW-1133">Transmembrane helix</keyword>
<dbReference type="KEGG" id="halt:IM660_05125"/>
<dbReference type="CDD" id="cd05827">
    <property type="entry name" value="Sortase_C"/>
    <property type="match status" value="1"/>
</dbReference>
<name>A0A7M1T130_9MICO</name>
<dbReference type="Pfam" id="PF04203">
    <property type="entry name" value="Sortase"/>
    <property type="match status" value="1"/>
</dbReference>
<dbReference type="Proteomes" id="UP000593758">
    <property type="component" value="Chromosome"/>
</dbReference>
<gene>
    <name evidence="4" type="ORF">IM660_05125</name>
</gene>
<evidence type="ECO:0000256" key="1">
    <source>
        <dbReference type="ARBA" id="ARBA00022801"/>
    </source>
</evidence>
<protein>
    <submittedName>
        <fullName evidence="4">Class C sortase</fullName>
    </submittedName>
</protein>
<dbReference type="GO" id="GO:0016787">
    <property type="term" value="F:hydrolase activity"/>
    <property type="evidence" value="ECO:0007669"/>
    <property type="project" value="UniProtKB-KW"/>
</dbReference>
<feature type="transmembrane region" description="Helical" evidence="3">
    <location>
        <begin position="250"/>
        <end position="270"/>
    </location>
</feature>
<evidence type="ECO:0000313" key="4">
    <source>
        <dbReference type="EMBL" id="QOR72593.1"/>
    </source>
</evidence>
<dbReference type="EMBL" id="CP063169">
    <property type="protein sequence ID" value="QOR72593.1"/>
    <property type="molecule type" value="Genomic_DNA"/>
</dbReference>
<dbReference type="NCBIfam" id="TIGR01076">
    <property type="entry name" value="sortase_fam"/>
    <property type="match status" value="1"/>
</dbReference>